<comment type="caution">
    <text evidence="5">The sequence shown here is derived from an EMBL/GenBank/DDBJ whole genome shotgun (WGS) entry which is preliminary data.</text>
</comment>
<feature type="region of interest" description="Disordered" evidence="3">
    <location>
        <begin position="307"/>
        <end position="341"/>
    </location>
</feature>
<keyword evidence="1" id="KW-0694">RNA-binding</keyword>
<evidence type="ECO:0000256" key="2">
    <source>
        <dbReference type="PROSITE-ProRule" id="PRU00723"/>
    </source>
</evidence>
<dbReference type="GO" id="GO:0003723">
    <property type="term" value="F:RNA binding"/>
    <property type="evidence" value="ECO:0007669"/>
    <property type="project" value="UniProtKB-KW"/>
</dbReference>
<accession>A0ABD3H8T6</accession>
<gene>
    <name evidence="5" type="ORF">R1sor_009133</name>
</gene>
<evidence type="ECO:0000256" key="1">
    <source>
        <dbReference type="ARBA" id="ARBA00022884"/>
    </source>
</evidence>
<keyword evidence="2" id="KW-0479">Metal-binding</keyword>
<dbReference type="InterPro" id="IPR002483">
    <property type="entry name" value="PWI_dom"/>
</dbReference>
<feature type="compositionally biased region" description="Acidic residues" evidence="3">
    <location>
        <begin position="123"/>
        <end position="135"/>
    </location>
</feature>
<keyword evidence="2" id="KW-0862">Zinc</keyword>
<organism evidence="5 6">
    <name type="scientific">Riccia sorocarpa</name>
    <dbReference type="NCBI Taxonomy" id="122646"/>
    <lineage>
        <taxon>Eukaryota</taxon>
        <taxon>Viridiplantae</taxon>
        <taxon>Streptophyta</taxon>
        <taxon>Embryophyta</taxon>
        <taxon>Marchantiophyta</taxon>
        <taxon>Marchantiopsida</taxon>
        <taxon>Marchantiidae</taxon>
        <taxon>Marchantiales</taxon>
        <taxon>Ricciaceae</taxon>
        <taxon>Riccia</taxon>
    </lineage>
</organism>
<dbReference type="GO" id="GO:0008270">
    <property type="term" value="F:zinc ion binding"/>
    <property type="evidence" value="ECO:0007669"/>
    <property type="project" value="UniProtKB-KW"/>
</dbReference>
<dbReference type="Pfam" id="PF01480">
    <property type="entry name" value="PWI"/>
    <property type="match status" value="1"/>
</dbReference>
<feature type="region of interest" description="Disordered" evidence="3">
    <location>
        <begin position="212"/>
        <end position="246"/>
    </location>
</feature>
<proteinExistence type="predicted"/>
<dbReference type="PANTHER" id="PTHR14398">
    <property type="entry name" value="RNA RECOGNITION RRM/RNP DOMAIN"/>
    <property type="match status" value="1"/>
</dbReference>
<evidence type="ECO:0000313" key="6">
    <source>
        <dbReference type="Proteomes" id="UP001633002"/>
    </source>
</evidence>
<reference evidence="5 6" key="1">
    <citation type="submission" date="2024-09" db="EMBL/GenBank/DDBJ databases">
        <title>Chromosome-scale assembly of Riccia sorocarpa.</title>
        <authorList>
            <person name="Paukszto L."/>
        </authorList>
    </citation>
    <scope>NUCLEOTIDE SEQUENCE [LARGE SCALE GENOMIC DNA]</scope>
    <source>
        <strain evidence="5">LP-2024</strain>
        <tissue evidence="5">Aerial parts of the thallus</tissue>
    </source>
</reference>
<sequence>MKIDDGFLNQYLIKNLRSLTEADPSLLANYVAALLRNNKPKKELQKLCIDQLYDFLGDGTKSFVAKLFHALEDGTVPSSSEDLESSKPPETVPLVSSTDLIELRTSSPRLERLPGTVLRALSDEGEGESSDDEDDDRNHKHKRRVTRSRSFDRDGDEEDRGAYSKRGRGTDCGQAVRDIGRVADDRKGPGHFIHSERDSVAKLERRVGREHGFGRFGSEGGQRGNIKAVPQFRGEGTGPRFDGQNGMMRGGIGRGRGFGGSWLPHEQRFPPPSFSDSPEFAPPLLPTGPQASGFYSGRGIPSRGVPHSPWPGYGPHPGLGTGPTEHAHPMSGGMQGGRGPPPLSAGIGLSINMARLRCLDFEERGYCLRGDLCPMEHGANRIVVEDVQVFQFHGVLAFKSQAFQLAASCFEKLSDGVLI</sequence>
<protein>
    <recommendedName>
        <fullName evidence="4">C3H1-type domain-containing protein</fullName>
    </recommendedName>
</protein>
<feature type="compositionally biased region" description="Gly residues" evidence="3">
    <location>
        <begin position="214"/>
        <end position="223"/>
    </location>
</feature>
<dbReference type="AlphaFoldDB" id="A0ABD3H8T6"/>
<dbReference type="PROSITE" id="PS50103">
    <property type="entry name" value="ZF_C3H1"/>
    <property type="match status" value="1"/>
</dbReference>
<feature type="region of interest" description="Disordered" evidence="3">
    <location>
        <begin position="112"/>
        <end position="177"/>
    </location>
</feature>
<keyword evidence="6" id="KW-1185">Reference proteome</keyword>
<dbReference type="PANTHER" id="PTHR14398:SF0">
    <property type="entry name" value="ZINC FINGER PROTEIN SWM"/>
    <property type="match status" value="1"/>
</dbReference>
<feature type="domain" description="C3H1-type" evidence="4">
    <location>
        <begin position="352"/>
        <end position="380"/>
    </location>
</feature>
<evidence type="ECO:0000313" key="5">
    <source>
        <dbReference type="EMBL" id="KAL3686559.1"/>
    </source>
</evidence>
<name>A0ABD3H8T6_9MARC</name>
<dbReference type="EMBL" id="JBJQOH010000005">
    <property type="protein sequence ID" value="KAL3686559.1"/>
    <property type="molecule type" value="Genomic_DNA"/>
</dbReference>
<feature type="zinc finger region" description="C3H1-type" evidence="2">
    <location>
        <begin position="352"/>
        <end position="380"/>
    </location>
</feature>
<evidence type="ECO:0000256" key="3">
    <source>
        <dbReference type="SAM" id="MobiDB-lite"/>
    </source>
</evidence>
<dbReference type="Proteomes" id="UP001633002">
    <property type="component" value="Unassembled WGS sequence"/>
</dbReference>
<dbReference type="InterPro" id="IPR045137">
    <property type="entry name" value="RBM26/27"/>
</dbReference>
<evidence type="ECO:0000259" key="4">
    <source>
        <dbReference type="PROSITE" id="PS50103"/>
    </source>
</evidence>
<dbReference type="InterPro" id="IPR000571">
    <property type="entry name" value="Znf_CCCH"/>
</dbReference>
<keyword evidence="2" id="KW-0863">Zinc-finger</keyword>